<dbReference type="Pfam" id="PF02138">
    <property type="entry name" value="Beach"/>
    <property type="match status" value="1"/>
</dbReference>
<dbReference type="InterPro" id="IPR036372">
    <property type="entry name" value="BEACH_dom_sf"/>
</dbReference>
<dbReference type="InterPro" id="IPR051944">
    <property type="entry name" value="BEACH_domain_protein"/>
</dbReference>
<gene>
    <name evidence="12" type="ORF">RFI_03200</name>
</gene>
<dbReference type="Gene3D" id="3.30.40.10">
    <property type="entry name" value="Zinc/RING finger domain, C3HC4 (zinc finger)"/>
    <property type="match status" value="1"/>
</dbReference>
<dbReference type="Gene3D" id="1.10.1540.10">
    <property type="entry name" value="BEACH domain"/>
    <property type="match status" value="1"/>
</dbReference>
<evidence type="ECO:0000256" key="1">
    <source>
        <dbReference type="ARBA" id="ARBA00022574"/>
    </source>
</evidence>
<feature type="compositionally biased region" description="Basic and acidic residues" evidence="8">
    <location>
        <begin position="205"/>
        <end position="223"/>
    </location>
</feature>
<dbReference type="InterPro" id="IPR019775">
    <property type="entry name" value="WD40_repeat_CS"/>
</dbReference>
<evidence type="ECO:0000256" key="7">
    <source>
        <dbReference type="PROSITE-ProRule" id="PRU00221"/>
    </source>
</evidence>
<feature type="domain" description="FYVE-type" evidence="9">
    <location>
        <begin position="1080"/>
        <end position="1140"/>
    </location>
</feature>
<keyword evidence="3" id="KW-0677">Repeat</keyword>
<evidence type="ECO:0000256" key="8">
    <source>
        <dbReference type="SAM" id="MobiDB-lite"/>
    </source>
</evidence>
<dbReference type="Gene3D" id="2.130.10.10">
    <property type="entry name" value="YVTN repeat-like/Quinoprotein amine dehydrogenase"/>
    <property type="match status" value="1"/>
</dbReference>
<organism evidence="12 13">
    <name type="scientific">Reticulomyxa filosa</name>
    <dbReference type="NCBI Taxonomy" id="46433"/>
    <lineage>
        <taxon>Eukaryota</taxon>
        <taxon>Sar</taxon>
        <taxon>Rhizaria</taxon>
        <taxon>Retaria</taxon>
        <taxon>Foraminifera</taxon>
        <taxon>Monothalamids</taxon>
        <taxon>Reticulomyxidae</taxon>
        <taxon>Reticulomyxa</taxon>
    </lineage>
</organism>
<name>X6P6V6_RETFI</name>
<feature type="non-terminal residue" evidence="12">
    <location>
        <position position="1"/>
    </location>
</feature>
<dbReference type="InterPro" id="IPR023362">
    <property type="entry name" value="PH-BEACH_dom"/>
</dbReference>
<evidence type="ECO:0000259" key="11">
    <source>
        <dbReference type="PROSITE" id="PS51783"/>
    </source>
</evidence>
<dbReference type="PROSITE" id="PS50197">
    <property type="entry name" value="BEACH"/>
    <property type="match status" value="1"/>
</dbReference>
<evidence type="ECO:0000256" key="2">
    <source>
        <dbReference type="ARBA" id="ARBA00022723"/>
    </source>
</evidence>
<proteinExistence type="predicted"/>
<dbReference type="SUPFAM" id="SSF57903">
    <property type="entry name" value="FYVE/PHD zinc finger"/>
    <property type="match status" value="1"/>
</dbReference>
<dbReference type="InterPro" id="IPR017455">
    <property type="entry name" value="Znf_FYVE-rel"/>
</dbReference>
<dbReference type="PROSITE" id="PS51783">
    <property type="entry name" value="PH_BEACH"/>
    <property type="match status" value="1"/>
</dbReference>
<dbReference type="PROSITE" id="PS50082">
    <property type="entry name" value="WD_REPEATS_2"/>
    <property type="match status" value="1"/>
</dbReference>
<evidence type="ECO:0000259" key="10">
    <source>
        <dbReference type="PROSITE" id="PS50197"/>
    </source>
</evidence>
<keyword evidence="5" id="KW-0862">Zinc</keyword>
<dbReference type="InterPro" id="IPR000306">
    <property type="entry name" value="Znf_FYVE"/>
</dbReference>
<dbReference type="Pfam" id="PF00400">
    <property type="entry name" value="WD40"/>
    <property type="match status" value="1"/>
</dbReference>
<dbReference type="SUPFAM" id="SSF50978">
    <property type="entry name" value="WD40 repeat-like"/>
    <property type="match status" value="1"/>
</dbReference>
<feature type="repeat" description="WD" evidence="7">
    <location>
        <begin position="805"/>
        <end position="846"/>
    </location>
</feature>
<dbReference type="InterPro" id="IPR036322">
    <property type="entry name" value="WD40_repeat_dom_sf"/>
</dbReference>
<dbReference type="InterPro" id="IPR015943">
    <property type="entry name" value="WD40/YVTN_repeat-like_dom_sf"/>
</dbReference>
<protein>
    <recommendedName>
        <fullName evidence="14">WD repeat and FYVE domain-containing protein 3</fullName>
    </recommendedName>
</protein>
<dbReference type="PROSITE" id="PS50294">
    <property type="entry name" value="WD_REPEATS_REGION"/>
    <property type="match status" value="1"/>
</dbReference>
<dbReference type="InterPro" id="IPR001680">
    <property type="entry name" value="WD40_rpt"/>
</dbReference>
<comment type="caution">
    <text evidence="12">The sequence shown here is derived from an EMBL/GenBank/DDBJ whole genome shotgun (WGS) entry which is preliminary data.</text>
</comment>
<dbReference type="PROSITE" id="PS00678">
    <property type="entry name" value="WD_REPEATS_1"/>
    <property type="match status" value="1"/>
</dbReference>
<dbReference type="Pfam" id="PF14844">
    <property type="entry name" value="PH_BEACH"/>
    <property type="match status" value="1"/>
</dbReference>
<evidence type="ECO:0000256" key="4">
    <source>
        <dbReference type="ARBA" id="ARBA00022771"/>
    </source>
</evidence>
<dbReference type="GO" id="GO:0008270">
    <property type="term" value="F:zinc ion binding"/>
    <property type="evidence" value="ECO:0007669"/>
    <property type="project" value="UniProtKB-KW"/>
</dbReference>
<evidence type="ECO:0000313" key="13">
    <source>
        <dbReference type="Proteomes" id="UP000023152"/>
    </source>
</evidence>
<sequence length="1165" mass="133736">NEANAGDAAGMTGTNDTKTKKQPEQIESNEKEDDELGALPENDSPRLKEDNNYDDIMEADEKQASVEDYAARGILPFEQDTNGNAINTAKDGGGTLGIIDRISRVLAPGDVFDPTRTYNCSTMSGLNEDHGIVLLCRSAMYFFYHIRMILETGNQRVRIQQTLCELEEIEIDLKHKVAFTTSLDMEDPQLGPLLTVKKIRTMMDHSPNKAETKESETGGDNKTHFKHKSKGNNEKLGELQANSHFDLSDFQEVRENKEPLQFTYESLREVYKRQYQLQQIAIEFFSFNGSNFLLIFPKRQLNCALCLHLQTTFFKLRLFEQKTLYFSERDAVFEEVQNSEVFQQRRQRDNKRSDMANRTKTITNNQTSDTLHHIQAAQQRTRFQMVAETLGRAADNISIVTRRWETGNMSNFAYLMFLNTLAGRSYNDITQYPVFPWILQDYESEVLNLSNPAVYRDLVKPMGGQTEPRASEFKERYETWEDPTGKAPPWHYGSHYSCAAIILYYLIRLEPFTKIMLELQGGKFDHADRLFSSIPYSWKLASETGGMQDVKELIPEFFYSSQFLINVNRFNFHKTDKEIAIDDVILPRWAHGDPERFIRMHREALESTYVSQNLHNWIDLIFGYKQKGDAAVESLNVFYYQPIEDEVEKRAKIAHINNFGQVKKKKKTILPLVNIYTQPDLLQSSELHRIESGRGVTFLSMLPDMKPVYGTGNELWIPPEYKYSIKWGFADRSLRVLYKGDLVTVFEDIVCADDGQVSSVITSDDGTTVFTGDTTGVINVWRLRTEPRRDKRRPAHATLALRNRLYGHSDQITCLAHSKDYRILASGSKDNTVVIWDLNTLQFMHRLEGHMENIICVAIHNVTDIFKKRCIHTYIHVHIFAGDVFIAAGQMISVWTINGELLAYVMTGQSIYHSVSSMSVTNLRDWQSSQNCTLITGHKDGSLRFWSLAIPNGSKEVIDQKRVISLQTKSLDDEDDAKEIAKHFSPKLPPHQKRRMTSNLNLSKYNIKQNADFKNTSLKQPIGDTTLRFKLMCSKTRKQGKPVTQIHASTLTHQFLWTGDADGRIFQWEIRTVAEHWAEEKDFVNCPKCDKVFSVIERKHHCRKCGQIFCNSCSSNKAILPEMGFGEPVRVCDFCWLKLQELDSMMASGITSNLHVLDDGMEEFP</sequence>
<dbReference type="SMART" id="SM01026">
    <property type="entry name" value="Beach"/>
    <property type="match status" value="1"/>
</dbReference>
<dbReference type="InterPro" id="IPR011993">
    <property type="entry name" value="PH-like_dom_sf"/>
</dbReference>
<evidence type="ECO:0000259" key="9">
    <source>
        <dbReference type="PROSITE" id="PS50178"/>
    </source>
</evidence>
<dbReference type="SUPFAM" id="SSF81837">
    <property type="entry name" value="BEACH domain"/>
    <property type="match status" value="1"/>
</dbReference>
<dbReference type="PANTHER" id="PTHR46108">
    <property type="entry name" value="BLUE CHEESE"/>
    <property type="match status" value="1"/>
</dbReference>
<dbReference type="Gene3D" id="2.30.29.30">
    <property type="entry name" value="Pleckstrin-homology domain (PH domain)/Phosphotyrosine-binding domain (PTB)"/>
    <property type="match status" value="1"/>
</dbReference>
<dbReference type="InterPro" id="IPR013083">
    <property type="entry name" value="Znf_RING/FYVE/PHD"/>
</dbReference>
<dbReference type="PROSITE" id="PS50178">
    <property type="entry name" value="ZF_FYVE"/>
    <property type="match status" value="1"/>
</dbReference>
<dbReference type="PANTHER" id="PTHR46108:SF4">
    <property type="entry name" value="BLUE CHEESE"/>
    <property type="match status" value="1"/>
</dbReference>
<evidence type="ECO:0000313" key="12">
    <source>
        <dbReference type="EMBL" id="ETO33896.1"/>
    </source>
</evidence>
<feature type="domain" description="BEACH-type PH" evidence="11">
    <location>
        <begin position="109"/>
        <end position="310"/>
    </location>
</feature>
<evidence type="ECO:0000256" key="3">
    <source>
        <dbReference type="ARBA" id="ARBA00022737"/>
    </source>
</evidence>
<dbReference type="EMBL" id="ASPP01003053">
    <property type="protein sequence ID" value="ETO33896.1"/>
    <property type="molecule type" value="Genomic_DNA"/>
</dbReference>
<keyword evidence="13" id="KW-1185">Reference proteome</keyword>
<dbReference type="InterPro" id="IPR011011">
    <property type="entry name" value="Znf_FYVE_PHD"/>
</dbReference>
<keyword evidence="2" id="KW-0479">Metal-binding</keyword>
<dbReference type="Pfam" id="PF01363">
    <property type="entry name" value="FYVE"/>
    <property type="match status" value="1"/>
</dbReference>
<keyword evidence="1 7" id="KW-0853">WD repeat</keyword>
<evidence type="ECO:0000256" key="5">
    <source>
        <dbReference type="ARBA" id="ARBA00022833"/>
    </source>
</evidence>
<accession>X6P6V6</accession>
<keyword evidence="4 6" id="KW-0863">Zinc-finger</keyword>
<feature type="region of interest" description="Disordered" evidence="8">
    <location>
        <begin position="205"/>
        <end position="228"/>
    </location>
</feature>
<dbReference type="OrthoDB" id="957735at2759"/>
<dbReference type="InterPro" id="IPR000409">
    <property type="entry name" value="BEACH_dom"/>
</dbReference>
<reference evidence="12 13" key="1">
    <citation type="journal article" date="2013" name="Curr. Biol.">
        <title>The Genome of the Foraminiferan Reticulomyxa filosa.</title>
        <authorList>
            <person name="Glockner G."/>
            <person name="Hulsmann N."/>
            <person name="Schleicher M."/>
            <person name="Noegel A.A."/>
            <person name="Eichinger L."/>
            <person name="Gallinger C."/>
            <person name="Pawlowski J."/>
            <person name="Sierra R."/>
            <person name="Euteneuer U."/>
            <person name="Pillet L."/>
            <person name="Moustafa A."/>
            <person name="Platzer M."/>
            <person name="Groth M."/>
            <person name="Szafranski K."/>
            <person name="Schliwa M."/>
        </authorList>
    </citation>
    <scope>NUCLEOTIDE SEQUENCE [LARGE SCALE GENOMIC DNA]</scope>
</reference>
<dbReference type="SMART" id="SM00064">
    <property type="entry name" value="FYVE"/>
    <property type="match status" value="1"/>
</dbReference>
<evidence type="ECO:0008006" key="14">
    <source>
        <dbReference type="Google" id="ProtNLM"/>
    </source>
</evidence>
<feature type="domain" description="BEACH" evidence="10">
    <location>
        <begin position="389"/>
        <end position="691"/>
    </location>
</feature>
<dbReference type="SMART" id="SM00320">
    <property type="entry name" value="WD40"/>
    <property type="match status" value="4"/>
</dbReference>
<dbReference type="SUPFAM" id="SSF50729">
    <property type="entry name" value="PH domain-like"/>
    <property type="match status" value="1"/>
</dbReference>
<feature type="region of interest" description="Disordered" evidence="8">
    <location>
        <begin position="1"/>
        <end position="51"/>
    </location>
</feature>
<dbReference type="Proteomes" id="UP000023152">
    <property type="component" value="Unassembled WGS sequence"/>
</dbReference>
<dbReference type="AlphaFoldDB" id="X6P6V6"/>
<dbReference type="CDD" id="cd06071">
    <property type="entry name" value="Beach"/>
    <property type="match status" value="1"/>
</dbReference>
<evidence type="ECO:0000256" key="6">
    <source>
        <dbReference type="PROSITE-ProRule" id="PRU00091"/>
    </source>
</evidence>